<evidence type="ECO:0000313" key="1">
    <source>
        <dbReference type="EMBL" id="SMC14291.1"/>
    </source>
</evidence>
<gene>
    <name evidence="1" type="ORF">ROA7745_04157</name>
</gene>
<sequence length="57" mass="6643">MNVDYFALARERRLLALNADRRQPSLPGMDQPEMAPHLDEATLKPKRARIVYYLDQS</sequence>
<name>A0A1X7BXB9_9RHOB</name>
<organism evidence="1 2">
    <name type="scientific">Roseovarius aestuarii</name>
    <dbReference type="NCBI Taxonomy" id="475083"/>
    <lineage>
        <taxon>Bacteria</taxon>
        <taxon>Pseudomonadati</taxon>
        <taxon>Pseudomonadota</taxon>
        <taxon>Alphaproteobacteria</taxon>
        <taxon>Rhodobacterales</taxon>
        <taxon>Roseobacteraceae</taxon>
        <taxon>Roseovarius</taxon>
    </lineage>
</organism>
<reference evidence="1 2" key="1">
    <citation type="submission" date="2017-03" db="EMBL/GenBank/DDBJ databases">
        <authorList>
            <person name="Afonso C.L."/>
            <person name="Miller P.J."/>
            <person name="Scott M.A."/>
            <person name="Spackman E."/>
            <person name="Goraichik I."/>
            <person name="Dimitrov K.M."/>
            <person name="Suarez D.L."/>
            <person name="Swayne D.E."/>
        </authorList>
    </citation>
    <scope>NUCLEOTIDE SEQUENCE [LARGE SCALE GENOMIC DNA]</scope>
    <source>
        <strain evidence="1 2">CECT 7745</strain>
    </source>
</reference>
<keyword evidence="2" id="KW-1185">Reference proteome</keyword>
<proteinExistence type="predicted"/>
<dbReference type="Proteomes" id="UP000193224">
    <property type="component" value="Unassembled WGS sequence"/>
</dbReference>
<dbReference type="RefSeq" id="WP_176237775.1">
    <property type="nucleotide sequence ID" value="NZ_FWXB01000023.1"/>
</dbReference>
<dbReference type="AlphaFoldDB" id="A0A1X7BXB9"/>
<accession>A0A1X7BXB9</accession>
<evidence type="ECO:0000313" key="2">
    <source>
        <dbReference type="Proteomes" id="UP000193224"/>
    </source>
</evidence>
<dbReference type="EMBL" id="FWXB01000023">
    <property type="protein sequence ID" value="SMC14291.1"/>
    <property type="molecule type" value="Genomic_DNA"/>
</dbReference>
<protein>
    <submittedName>
        <fullName evidence="1">Uncharacterized protein</fullName>
    </submittedName>
</protein>